<proteinExistence type="predicted"/>
<organism evidence="4 5">
    <name type="scientific">Chromobacterium haemolyticum</name>
    <dbReference type="NCBI Taxonomy" id="394935"/>
    <lineage>
        <taxon>Bacteria</taxon>
        <taxon>Pseudomonadati</taxon>
        <taxon>Pseudomonadota</taxon>
        <taxon>Betaproteobacteria</taxon>
        <taxon>Neisseriales</taxon>
        <taxon>Chromobacteriaceae</taxon>
        <taxon>Chromobacterium</taxon>
    </lineage>
</organism>
<dbReference type="PANTHER" id="PTHR35936:SF25">
    <property type="entry name" value="ABC TRANSPORTER SUBSTRATE-BINDING PROTEIN"/>
    <property type="match status" value="1"/>
</dbReference>
<feature type="domain" description="Solute-binding protein family 3/N-terminal" evidence="3">
    <location>
        <begin position="34"/>
        <end position="250"/>
    </location>
</feature>
<name>A0ABS3GGR9_9NEIS</name>
<evidence type="ECO:0000313" key="4">
    <source>
        <dbReference type="EMBL" id="MBO0414246.1"/>
    </source>
</evidence>
<dbReference type="GeneID" id="58562375"/>
<dbReference type="SUPFAM" id="SSF53850">
    <property type="entry name" value="Periplasmic binding protein-like II"/>
    <property type="match status" value="1"/>
</dbReference>
<reference evidence="4 5" key="1">
    <citation type="submission" date="2021-03" db="EMBL/GenBank/DDBJ databases">
        <title>First Case of infection caused by Chromobacterium haemolyticum derived from water in China.</title>
        <authorList>
            <person name="Chen J."/>
            <person name="Liu C."/>
        </authorList>
    </citation>
    <scope>NUCLEOTIDE SEQUENCE [LARGE SCALE GENOMIC DNA]</scope>
    <source>
        <strain evidence="4 5">WJ-5</strain>
    </source>
</reference>
<keyword evidence="1 2" id="KW-0732">Signal</keyword>
<protein>
    <submittedName>
        <fullName evidence="4">Transporter substrate-binding domain-containing protein</fullName>
    </submittedName>
</protein>
<evidence type="ECO:0000256" key="1">
    <source>
        <dbReference type="ARBA" id="ARBA00022729"/>
    </source>
</evidence>
<evidence type="ECO:0000259" key="3">
    <source>
        <dbReference type="Pfam" id="PF00497"/>
    </source>
</evidence>
<comment type="caution">
    <text evidence="4">The sequence shown here is derived from an EMBL/GenBank/DDBJ whole genome shotgun (WGS) entry which is preliminary data.</text>
</comment>
<dbReference type="RefSeq" id="WP_198001617.1">
    <property type="nucleotide sequence ID" value="NZ_AP019312.1"/>
</dbReference>
<evidence type="ECO:0000256" key="2">
    <source>
        <dbReference type="SAM" id="SignalP"/>
    </source>
</evidence>
<gene>
    <name evidence="4" type="ORF">J1C50_01875</name>
</gene>
<feature type="signal peptide" evidence="2">
    <location>
        <begin position="1"/>
        <end position="24"/>
    </location>
</feature>
<keyword evidence="5" id="KW-1185">Reference proteome</keyword>
<dbReference type="Proteomes" id="UP000664349">
    <property type="component" value="Unassembled WGS sequence"/>
</dbReference>
<feature type="chain" id="PRO_5045363309" evidence="2">
    <location>
        <begin position="25"/>
        <end position="266"/>
    </location>
</feature>
<dbReference type="EMBL" id="JAFLRD010000001">
    <property type="protein sequence ID" value="MBO0414246.1"/>
    <property type="molecule type" value="Genomic_DNA"/>
</dbReference>
<dbReference type="PANTHER" id="PTHR35936">
    <property type="entry name" value="MEMBRANE-BOUND LYTIC MUREIN TRANSGLYCOSYLASE F"/>
    <property type="match status" value="1"/>
</dbReference>
<accession>A0ABS3GGR9</accession>
<dbReference type="Pfam" id="PF00497">
    <property type="entry name" value="SBP_bac_3"/>
    <property type="match status" value="1"/>
</dbReference>
<dbReference type="Gene3D" id="3.40.190.10">
    <property type="entry name" value="Periplasmic binding protein-like II"/>
    <property type="match status" value="2"/>
</dbReference>
<evidence type="ECO:0000313" key="5">
    <source>
        <dbReference type="Proteomes" id="UP000664349"/>
    </source>
</evidence>
<sequence length="266" mass="30492">MMRLRSWLLGSLAVVLLAATQPQAAPRLKITLSNQEWPPYMGKELPYDGILSRLVKEAFARANVDVAFRYYPNNRTLQSARNGTVDGSFGWAPTSERKQDLLFTQPVLHARMVFFQRRNANFPWNDLSNLRHARVGVTVGNFYSDEFNQQVKAGHLIPDMAPDDVTNLRKLLAGRIDLFPIDMEVGQYLIARNFQPRLAQQLEPQNKSFWVAPLHVVIWRKHRQGPELVERFNRGLKALQDSGEFDRIVAETRAASLAYHKPIKTQ</sequence>
<dbReference type="InterPro" id="IPR001638">
    <property type="entry name" value="Solute-binding_3/MltF_N"/>
</dbReference>